<gene>
    <name evidence="5" type="primary">LOC106155908</name>
    <name evidence="6" type="synonym">LOC106155918</name>
</gene>
<dbReference type="KEGG" id="lak:106155918"/>
<keyword evidence="4" id="KW-1185">Reference proteome</keyword>
<dbReference type="InterPro" id="IPR047185">
    <property type="entry name" value="GLRX1"/>
</dbReference>
<evidence type="ECO:0000313" key="6">
    <source>
        <dbReference type="RefSeq" id="XP_013386407.1"/>
    </source>
</evidence>
<name>A0A1S3HK46_LINAN</name>
<dbReference type="GeneID" id="106155908"/>
<evidence type="ECO:0000313" key="5">
    <source>
        <dbReference type="RefSeq" id="XP_013386392.1"/>
    </source>
</evidence>
<dbReference type="RefSeq" id="XP_013386392.1">
    <property type="nucleotide sequence ID" value="XM_013530938.1"/>
</dbReference>
<dbReference type="OrthoDB" id="418495at2759"/>
<dbReference type="GeneID" id="106155918"/>
<feature type="domain" description="Glutaredoxin" evidence="3">
    <location>
        <begin position="23"/>
        <end position="89"/>
    </location>
</feature>
<evidence type="ECO:0000256" key="2">
    <source>
        <dbReference type="ARBA" id="ARBA00022982"/>
    </source>
</evidence>
<keyword evidence="1" id="KW-0813">Transport</keyword>
<organism evidence="4 5">
    <name type="scientific">Lingula anatina</name>
    <name type="common">Brachiopod</name>
    <name type="synonym">Lingula unguis</name>
    <dbReference type="NCBI Taxonomy" id="7574"/>
    <lineage>
        <taxon>Eukaryota</taxon>
        <taxon>Metazoa</taxon>
        <taxon>Spiralia</taxon>
        <taxon>Lophotrochozoa</taxon>
        <taxon>Brachiopoda</taxon>
        <taxon>Linguliformea</taxon>
        <taxon>Lingulata</taxon>
        <taxon>Lingulida</taxon>
        <taxon>Linguloidea</taxon>
        <taxon>Lingulidae</taxon>
        <taxon>Lingula</taxon>
    </lineage>
</organism>
<dbReference type="KEGG" id="lak:106155908"/>
<dbReference type="AlphaFoldDB" id="A0A1S3HK46"/>
<protein>
    <submittedName>
        <fullName evidence="5 6">Glutaredoxin</fullName>
    </submittedName>
</protein>
<dbReference type="InterPro" id="IPR002109">
    <property type="entry name" value="Glutaredoxin"/>
</dbReference>
<dbReference type="Gene3D" id="3.40.30.10">
    <property type="entry name" value="Glutaredoxin"/>
    <property type="match status" value="1"/>
</dbReference>
<dbReference type="SUPFAM" id="SSF52833">
    <property type="entry name" value="Thioredoxin-like"/>
    <property type="match status" value="1"/>
</dbReference>
<dbReference type="PANTHER" id="PTHR46185">
    <property type="entry name" value="GLUTAREDOXIN-1"/>
    <property type="match status" value="1"/>
</dbReference>
<dbReference type="GO" id="GO:0005739">
    <property type="term" value="C:mitochondrion"/>
    <property type="evidence" value="ECO:0007669"/>
    <property type="project" value="TreeGrafter"/>
</dbReference>
<evidence type="ECO:0000259" key="3">
    <source>
        <dbReference type="Pfam" id="PF00462"/>
    </source>
</evidence>
<keyword evidence="2" id="KW-0249">Electron transport</keyword>
<accession>A0A1S3HK46</accession>
<dbReference type="InterPro" id="IPR014025">
    <property type="entry name" value="Glutaredoxin_subgr"/>
</dbReference>
<dbReference type="InterPro" id="IPR036249">
    <property type="entry name" value="Thioredoxin-like_sf"/>
</dbReference>
<sequence>MAVVGCGVSSKPFVDNKISQRKVMLFSRSYDPECKRIKSYLDEYKMSPQIYEVAEIECRQDVTQIENYFQIICLTDSRAVPQLFVDGKYAGGEKEITRNHESGKLKEMLKKVGAIPNSA</sequence>
<dbReference type="RefSeq" id="XP_013386407.1">
    <property type="nucleotide sequence ID" value="XM_013530953.2"/>
</dbReference>
<dbReference type="PANTHER" id="PTHR46185:SF1">
    <property type="entry name" value="GLUTAREDOXIN-1"/>
    <property type="match status" value="1"/>
</dbReference>
<dbReference type="PRINTS" id="PR00160">
    <property type="entry name" value="GLUTAREDOXIN"/>
</dbReference>
<dbReference type="Proteomes" id="UP000085678">
    <property type="component" value="Unplaced"/>
</dbReference>
<dbReference type="GO" id="GO:0015038">
    <property type="term" value="F:glutathione disulfide oxidoreductase activity"/>
    <property type="evidence" value="ECO:0007669"/>
    <property type="project" value="TreeGrafter"/>
</dbReference>
<dbReference type="Pfam" id="PF00462">
    <property type="entry name" value="Glutaredoxin"/>
    <property type="match status" value="1"/>
</dbReference>
<reference evidence="5 6" key="1">
    <citation type="submission" date="2025-04" db="UniProtKB">
        <authorList>
            <consortium name="RefSeq"/>
        </authorList>
    </citation>
    <scope>IDENTIFICATION</scope>
    <source>
        <tissue evidence="5 6">Gonads</tissue>
    </source>
</reference>
<evidence type="ECO:0000256" key="1">
    <source>
        <dbReference type="ARBA" id="ARBA00022448"/>
    </source>
</evidence>
<dbReference type="OMA" id="QILCLTD"/>
<proteinExistence type="predicted"/>
<dbReference type="STRING" id="7574.A0A1S3HK46"/>
<evidence type="ECO:0000313" key="4">
    <source>
        <dbReference type="Proteomes" id="UP000085678"/>
    </source>
</evidence>
<dbReference type="PROSITE" id="PS51354">
    <property type="entry name" value="GLUTAREDOXIN_2"/>
    <property type="match status" value="1"/>
</dbReference>